<keyword evidence="7" id="KW-1185">Reference proteome</keyword>
<keyword evidence="2" id="KW-0479">Metal-binding</keyword>
<feature type="domain" description="CENP-V/GFA" evidence="5">
    <location>
        <begin position="4"/>
        <end position="120"/>
    </location>
</feature>
<dbReference type="GO" id="GO:0046872">
    <property type="term" value="F:metal ion binding"/>
    <property type="evidence" value="ECO:0007669"/>
    <property type="project" value="UniProtKB-KW"/>
</dbReference>
<dbReference type="AlphaFoldDB" id="A0A4Q7V8T1"/>
<reference evidence="6 7" key="1">
    <citation type="submission" date="2019-02" db="EMBL/GenBank/DDBJ databases">
        <title>Genomic Encyclopedia of Type Strains, Phase IV (KMG-IV): sequencing the most valuable type-strain genomes for metagenomic binning, comparative biology and taxonomic classification.</title>
        <authorList>
            <person name="Goeker M."/>
        </authorList>
    </citation>
    <scope>NUCLEOTIDE SEQUENCE [LARGE SCALE GENOMIC DNA]</scope>
    <source>
        <strain evidence="6 7">DSM 23814</strain>
    </source>
</reference>
<organism evidence="6 7">
    <name type="scientific">Advenella incenata</name>
    <dbReference type="NCBI Taxonomy" id="267800"/>
    <lineage>
        <taxon>Bacteria</taxon>
        <taxon>Pseudomonadati</taxon>
        <taxon>Pseudomonadota</taxon>
        <taxon>Betaproteobacteria</taxon>
        <taxon>Burkholderiales</taxon>
        <taxon>Alcaligenaceae</taxon>
    </lineage>
</organism>
<dbReference type="Proteomes" id="UP000293398">
    <property type="component" value="Unassembled WGS sequence"/>
</dbReference>
<dbReference type="OrthoDB" id="327703at2"/>
<dbReference type="PANTHER" id="PTHR33337:SF40">
    <property type="entry name" value="CENP-V_GFA DOMAIN-CONTAINING PROTEIN-RELATED"/>
    <property type="match status" value="1"/>
</dbReference>
<protein>
    <recommendedName>
        <fullName evidence="5">CENP-V/GFA domain-containing protein</fullName>
    </recommendedName>
</protein>
<evidence type="ECO:0000256" key="4">
    <source>
        <dbReference type="ARBA" id="ARBA00023239"/>
    </source>
</evidence>
<keyword evidence="4" id="KW-0456">Lyase</keyword>
<name>A0A4Q7V8T1_9BURK</name>
<accession>A0A4Q7V8T1</accession>
<dbReference type="InterPro" id="IPR011057">
    <property type="entry name" value="Mss4-like_sf"/>
</dbReference>
<comment type="similarity">
    <text evidence="1">Belongs to the Gfa family.</text>
</comment>
<evidence type="ECO:0000256" key="1">
    <source>
        <dbReference type="ARBA" id="ARBA00005495"/>
    </source>
</evidence>
<evidence type="ECO:0000259" key="5">
    <source>
        <dbReference type="PROSITE" id="PS51891"/>
    </source>
</evidence>
<dbReference type="SUPFAM" id="SSF51316">
    <property type="entry name" value="Mss4-like"/>
    <property type="match status" value="1"/>
</dbReference>
<evidence type="ECO:0000313" key="7">
    <source>
        <dbReference type="Proteomes" id="UP000293398"/>
    </source>
</evidence>
<dbReference type="InterPro" id="IPR006913">
    <property type="entry name" value="CENP-V/GFA"/>
</dbReference>
<evidence type="ECO:0000256" key="2">
    <source>
        <dbReference type="ARBA" id="ARBA00022723"/>
    </source>
</evidence>
<dbReference type="PROSITE" id="PS51891">
    <property type="entry name" value="CENP_V_GFA"/>
    <property type="match status" value="1"/>
</dbReference>
<proteinExistence type="inferred from homology"/>
<dbReference type="GO" id="GO:0016846">
    <property type="term" value="F:carbon-sulfur lyase activity"/>
    <property type="evidence" value="ECO:0007669"/>
    <property type="project" value="InterPro"/>
</dbReference>
<keyword evidence="3" id="KW-0862">Zinc</keyword>
<evidence type="ECO:0000256" key="3">
    <source>
        <dbReference type="ARBA" id="ARBA00022833"/>
    </source>
</evidence>
<comment type="caution">
    <text evidence="6">The sequence shown here is derived from an EMBL/GenBank/DDBJ whole genome shotgun (WGS) entry which is preliminary data.</text>
</comment>
<dbReference type="EMBL" id="SHKO01000004">
    <property type="protein sequence ID" value="RZT92274.1"/>
    <property type="molecule type" value="Genomic_DNA"/>
</dbReference>
<evidence type="ECO:0000313" key="6">
    <source>
        <dbReference type="EMBL" id="RZT92274.1"/>
    </source>
</evidence>
<dbReference type="PANTHER" id="PTHR33337">
    <property type="entry name" value="GFA DOMAIN-CONTAINING PROTEIN"/>
    <property type="match status" value="1"/>
</dbReference>
<gene>
    <name evidence="6" type="ORF">EV681_4186</name>
</gene>
<sequence length="133" mass="14601">MAKLQGSCLCKGIRYQINGPLTGALNCHCSMCRKAHGAAFRSRARVWARDFEFLQGEKLMKFYESSPGTHRGFCGNCGSPILSKFDDDKSCYGLPLGGLDSDPGIKPELHVYVSDKAPWHDITDGLPKFSEGV</sequence>
<dbReference type="Gene3D" id="3.90.1590.10">
    <property type="entry name" value="glutathione-dependent formaldehyde- activating enzyme (gfa)"/>
    <property type="match status" value="1"/>
</dbReference>
<dbReference type="RefSeq" id="WP_130305039.1">
    <property type="nucleotide sequence ID" value="NZ_SHKO01000004.1"/>
</dbReference>
<dbReference type="Pfam" id="PF04828">
    <property type="entry name" value="GFA"/>
    <property type="match status" value="1"/>
</dbReference>